<evidence type="ECO:0000313" key="3">
    <source>
        <dbReference type="Proteomes" id="UP001055172"/>
    </source>
</evidence>
<feature type="region of interest" description="Disordered" evidence="1">
    <location>
        <begin position="1"/>
        <end position="20"/>
    </location>
</feature>
<keyword evidence="3" id="KW-1185">Reference proteome</keyword>
<feature type="region of interest" description="Disordered" evidence="1">
    <location>
        <begin position="45"/>
        <end position="70"/>
    </location>
</feature>
<reference evidence="2 3" key="1">
    <citation type="submission" date="2021-07" db="EMBL/GenBank/DDBJ databases">
        <title>Genome data of Colletotrichum spaethianum.</title>
        <authorList>
            <person name="Utami Y.D."/>
            <person name="Hiruma K."/>
        </authorList>
    </citation>
    <scope>NUCLEOTIDE SEQUENCE [LARGE SCALE GENOMIC DNA]</scope>
    <source>
        <strain evidence="2 3">MAFF 242679</strain>
    </source>
</reference>
<feature type="compositionally biased region" description="Basic and acidic residues" evidence="1">
    <location>
        <begin position="155"/>
        <end position="168"/>
    </location>
</feature>
<evidence type="ECO:0000313" key="2">
    <source>
        <dbReference type="EMBL" id="GJC77304.1"/>
    </source>
</evidence>
<feature type="compositionally biased region" description="Basic and acidic residues" evidence="1">
    <location>
        <begin position="908"/>
        <end position="920"/>
    </location>
</feature>
<feature type="region of interest" description="Disordered" evidence="1">
    <location>
        <begin position="525"/>
        <end position="623"/>
    </location>
</feature>
<proteinExistence type="predicted"/>
<feature type="compositionally biased region" description="Acidic residues" evidence="1">
    <location>
        <begin position="541"/>
        <end position="550"/>
    </location>
</feature>
<feature type="region of interest" description="Disordered" evidence="1">
    <location>
        <begin position="356"/>
        <end position="385"/>
    </location>
</feature>
<feature type="region of interest" description="Disordered" evidence="1">
    <location>
        <begin position="696"/>
        <end position="717"/>
    </location>
</feature>
<feature type="region of interest" description="Disordered" evidence="1">
    <location>
        <begin position="895"/>
        <end position="920"/>
    </location>
</feature>
<feature type="compositionally biased region" description="Basic and acidic residues" evidence="1">
    <location>
        <begin position="525"/>
        <end position="536"/>
    </location>
</feature>
<name>A0AA37LLM1_9PEZI</name>
<feature type="compositionally biased region" description="Acidic residues" evidence="1">
    <location>
        <begin position="560"/>
        <end position="574"/>
    </location>
</feature>
<gene>
    <name evidence="2" type="ORF">ColLi_00142</name>
</gene>
<sequence length="920" mass="96666">MSWMDSWSRPSKSQATPAPFYLLPNGDATPYCRTCGRVISSRKSTAAAKSSKAAEAKPEPKYCSSRCRGQKPGRLDKEIEQAFVRFLQGEEEVGGASIRKVKGDARTLVPCDLVESKVFGERQDPSKVYGRRKNRASRVIRGGASADEDEAIDVGGRHADDEHGRGDPGEEIIDEMLGLGRARSTELDPGVRASLSVRSGTRVRPPQTQSQVNGSVGGEKGRAERVEETEEMREKRAEGQRKAHEREMVRCAARRGVVFGFLVDGKEERRKCEAVMQGKVVEPSFAKGDWATRLDVLLYSNKCLLRTLQEAGGQSDGRCIHHADEAEGHEGDVAHLFPPRLGNALVVQVRGVDVDQRHAGKGADERDEAVQVGRAGDGDADADGDERRAEGVLLPLGQEVLLAGAVAKDLALEDAHGREQLDGVADEDGEGVHELHGVDEAAVLRVVVDDFDLCAVAKGGVAQGADGGEDAGDEQHDAGQQGLKVLGPLHARLDGDDEADALKGEDGGADGEGVGARVEELDGRVHAAGGEGRDVVPPDVGDADDDEDVGEQGGRAELGDVADEGEGHDDDGLQGDEGGRVERVGAAGDGLEEREPVVGDEDEAGADEADLGQGDGGEDEGAHARARDVLAEVAVAAAVAGAALQQEVEGGHGDGGDDEHGQRGEEDAAVLEGLGEEHDAGADEGLEGREEGLCGRGVAGLAGEPRGAPSPEEGPGLGGRAAALSRLLVVAAVVVVVGLDGLLVGIREVLAGKGAVEVEELDKVARDGQVRGGEAALLHDELAAEALGMSISEAAGRSDSWPDSARRGWEKVWARLMPCSRAEILKRSRWMSPPGRRSDEASCSAAAPSSSSVAGRFGAELEVCCVRSPLERVRTPSKLVPYPGGRWFAMTAVRRRSSEDEGVVSDMAGERERGRGGLMS</sequence>
<feature type="compositionally biased region" description="Low complexity" evidence="1">
    <location>
        <begin position="841"/>
        <end position="851"/>
    </location>
</feature>
<accession>A0AA37LLM1</accession>
<organism evidence="2 3">
    <name type="scientific">Colletotrichum liriopes</name>
    <dbReference type="NCBI Taxonomy" id="708192"/>
    <lineage>
        <taxon>Eukaryota</taxon>
        <taxon>Fungi</taxon>
        <taxon>Dikarya</taxon>
        <taxon>Ascomycota</taxon>
        <taxon>Pezizomycotina</taxon>
        <taxon>Sordariomycetes</taxon>
        <taxon>Hypocreomycetidae</taxon>
        <taxon>Glomerellales</taxon>
        <taxon>Glomerellaceae</taxon>
        <taxon>Colletotrichum</taxon>
        <taxon>Colletotrichum spaethianum species complex</taxon>
    </lineage>
</organism>
<dbReference type="Proteomes" id="UP001055172">
    <property type="component" value="Unassembled WGS sequence"/>
</dbReference>
<feature type="region of interest" description="Disordered" evidence="1">
    <location>
        <begin position="196"/>
        <end position="241"/>
    </location>
</feature>
<evidence type="ECO:0000256" key="1">
    <source>
        <dbReference type="SAM" id="MobiDB-lite"/>
    </source>
</evidence>
<protein>
    <submittedName>
        <fullName evidence="2">Uncharacterized protein</fullName>
    </submittedName>
</protein>
<comment type="caution">
    <text evidence="2">The sequence shown here is derived from an EMBL/GenBank/DDBJ whole genome shotgun (WGS) entry which is preliminary data.</text>
</comment>
<dbReference type="AlphaFoldDB" id="A0AA37LLM1"/>
<dbReference type="EMBL" id="BPPX01000001">
    <property type="protein sequence ID" value="GJC77304.1"/>
    <property type="molecule type" value="Genomic_DNA"/>
</dbReference>
<feature type="compositionally biased region" description="Acidic residues" evidence="1">
    <location>
        <begin position="598"/>
        <end position="610"/>
    </location>
</feature>
<feature type="region of interest" description="Disordered" evidence="1">
    <location>
        <begin position="131"/>
        <end position="170"/>
    </location>
</feature>
<feature type="region of interest" description="Disordered" evidence="1">
    <location>
        <begin position="830"/>
        <end position="851"/>
    </location>
</feature>
<feature type="compositionally biased region" description="Basic and acidic residues" evidence="1">
    <location>
        <begin position="219"/>
        <end position="241"/>
    </location>
</feature>